<gene>
    <name evidence="1" type="ORF">GCM10010937_21820</name>
</gene>
<organism evidence="1 2">
    <name type="scientific">Gluconobacter japonicus</name>
    <dbReference type="NCBI Taxonomy" id="376620"/>
    <lineage>
        <taxon>Bacteria</taxon>
        <taxon>Pseudomonadati</taxon>
        <taxon>Pseudomonadota</taxon>
        <taxon>Alphaproteobacteria</taxon>
        <taxon>Acetobacterales</taxon>
        <taxon>Acetobacteraceae</taxon>
        <taxon>Gluconobacter</taxon>
    </lineage>
</organism>
<protein>
    <submittedName>
        <fullName evidence="1">Uncharacterized protein</fullName>
    </submittedName>
</protein>
<reference evidence="2" key="1">
    <citation type="journal article" date="2019" name="Int. J. Syst. Evol. Microbiol.">
        <title>The Global Catalogue of Microorganisms (GCM) 10K type strain sequencing project: providing services to taxonomists for standard genome sequencing and annotation.</title>
        <authorList>
            <consortium name="The Broad Institute Genomics Platform"/>
            <consortium name="The Broad Institute Genome Sequencing Center for Infectious Disease"/>
            <person name="Wu L."/>
            <person name="Ma J."/>
        </authorList>
    </citation>
    <scope>NUCLEOTIDE SEQUENCE [LARGE SCALE GENOMIC DNA]</scope>
    <source>
        <strain evidence="2">NBRC 3271</strain>
    </source>
</reference>
<evidence type="ECO:0000313" key="2">
    <source>
        <dbReference type="Proteomes" id="UP001156613"/>
    </source>
</evidence>
<dbReference type="Proteomes" id="UP001156613">
    <property type="component" value="Unassembled WGS sequence"/>
</dbReference>
<dbReference type="EMBL" id="BSNT01000069">
    <property type="protein sequence ID" value="GLQ60379.1"/>
    <property type="molecule type" value="Genomic_DNA"/>
</dbReference>
<sequence>MEMPGPEADMYLCGEWATLSVLPFSPHDLRKWNSIFRSADTLNECLEPVANWGGSFEAEA</sequence>
<name>A0ABQ5WKW6_GLUJA</name>
<comment type="caution">
    <text evidence="1">The sequence shown here is derived from an EMBL/GenBank/DDBJ whole genome shotgun (WGS) entry which is preliminary data.</text>
</comment>
<keyword evidence="2" id="KW-1185">Reference proteome</keyword>
<proteinExistence type="predicted"/>
<evidence type="ECO:0000313" key="1">
    <source>
        <dbReference type="EMBL" id="GLQ60379.1"/>
    </source>
</evidence>
<accession>A0ABQ5WKW6</accession>